<dbReference type="KEGG" id="caml:H6X83_06580"/>
<evidence type="ECO:0000259" key="1">
    <source>
        <dbReference type="Pfam" id="PF00149"/>
    </source>
</evidence>
<dbReference type="PIRSF" id="PIRSF033094">
    <property type="entry name" value="Pesterase_CT488"/>
    <property type="match status" value="1"/>
</dbReference>
<proteinExistence type="predicted"/>
<reference evidence="2 3" key="1">
    <citation type="submission" date="2020-08" db="EMBL/GenBank/DDBJ databases">
        <authorList>
            <person name="Ren C."/>
            <person name="Gu Y."/>
            <person name="Xu Y."/>
        </authorList>
    </citation>
    <scope>NUCLEOTIDE SEQUENCE [LARGE SCALE GENOMIC DNA]</scope>
    <source>
        <strain evidence="2 3">LBM18003</strain>
    </source>
</reference>
<dbReference type="GO" id="GO:0016787">
    <property type="term" value="F:hydrolase activity"/>
    <property type="evidence" value="ECO:0007669"/>
    <property type="project" value="InterPro"/>
</dbReference>
<dbReference type="SUPFAM" id="SSF56300">
    <property type="entry name" value="Metallo-dependent phosphatases"/>
    <property type="match status" value="1"/>
</dbReference>
<protein>
    <submittedName>
        <fullName evidence="2">Metallophosphoesterase</fullName>
    </submittedName>
</protein>
<dbReference type="InterPro" id="IPR014578">
    <property type="entry name" value="Pesterase_CT488"/>
</dbReference>
<dbReference type="Proteomes" id="UP000516046">
    <property type="component" value="Chromosome"/>
</dbReference>
<evidence type="ECO:0000313" key="2">
    <source>
        <dbReference type="EMBL" id="QNO19262.1"/>
    </source>
</evidence>
<keyword evidence="3" id="KW-1185">Reference proteome</keyword>
<dbReference type="InterPro" id="IPR004843">
    <property type="entry name" value="Calcineurin-like_PHP"/>
</dbReference>
<accession>A0A7G9WKQ0</accession>
<feature type="domain" description="Calcineurin-like phosphoesterase" evidence="1">
    <location>
        <begin position="3"/>
        <end position="196"/>
    </location>
</feature>
<dbReference type="PANTHER" id="PTHR31302:SF22">
    <property type="entry name" value="PHOSPHOESTERASE"/>
    <property type="match status" value="1"/>
</dbReference>
<dbReference type="RefSeq" id="WP_212508331.1">
    <property type="nucleotide sequence ID" value="NZ_CP060696.1"/>
</dbReference>
<dbReference type="Pfam" id="PF00149">
    <property type="entry name" value="Metallophos"/>
    <property type="match status" value="1"/>
</dbReference>
<evidence type="ECO:0000313" key="3">
    <source>
        <dbReference type="Proteomes" id="UP000516046"/>
    </source>
</evidence>
<dbReference type="InterPro" id="IPR051158">
    <property type="entry name" value="Metallophosphoesterase_sf"/>
</dbReference>
<dbReference type="PANTHER" id="PTHR31302">
    <property type="entry name" value="TRANSMEMBRANE PROTEIN WITH METALLOPHOSPHOESTERASE DOMAIN-RELATED"/>
    <property type="match status" value="1"/>
</dbReference>
<dbReference type="AlphaFoldDB" id="A0A7G9WKQ0"/>
<dbReference type="Gene3D" id="3.60.21.10">
    <property type="match status" value="1"/>
</dbReference>
<organism evidence="2 3">
    <name type="scientific">Caproicibacterium amylolyticum</name>
    <dbReference type="NCBI Taxonomy" id="2766537"/>
    <lineage>
        <taxon>Bacteria</taxon>
        <taxon>Bacillati</taxon>
        <taxon>Bacillota</taxon>
        <taxon>Clostridia</taxon>
        <taxon>Eubacteriales</taxon>
        <taxon>Oscillospiraceae</taxon>
        <taxon>Caproicibacterium</taxon>
    </lineage>
</organism>
<dbReference type="EMBL" id="CP060696">
    <property type="protein sequence ID" value="QNO19262.1"/>
    <property type="molecule type" value="Genomic_DNA"/>
</dbReference>
<gene>
    <name evidence="2" type="ORF">H6X83_06580</name>
</gene>
<sequence>MALYAIADLHLSFGTDKPMDVFQGWSGYTDKLEKNWNALVKPDDTVVIAGDISWAMKLQEAEADFRYINCLPGHKLILKGNHDLWWSTRTKLEHFFEQNDLSTISIIHNSAVRVGEQTVCGSRGWLYNAQTAEDKKIVNREVGRLEASLQAGEKLGGKPIAFLHYPPVYDIDCCSEILDVLERHHIEDCYFGHIHGNQAAKRAVLGEYHGIRMHLIACDYLSFCPLLVRK</sequence>
<dbReference type="InterPro" id="IPR029052">
    <property type="entry name" value="Metallo-depent_PP-like"/>
</dbReference>
<name>A0A7G9WKQ0_9FIRM</name>